<dbReference type="WBParaSite" id="jg1378">
    <property type="protein sequence ID" value="jg1378"/>
    <property type="gene ID" value="jg1378"/>
</dbReference>
<feature type="region of interest" description="Disordered" evidence="1">
    <location>
        <begin position="89"/>
        <end position="119"/>
    </location>
</feature>
<organism evidence="2 3">
    <name type="scientific">Ditylenchus dipsaci</name>
    <dbReference type="NCBI Taxonomy" id="166011"/>
    <lineage>
        <taxon>Eukaryota</taxon>
        <taxon>Metazoa</taxon>
        <taxon>Ecdysozoa</taxon>
        <taxon>Nematoda</taxon>
        <taxon>Chromadorea</taxon>
        <taxon>Rhabditida</taxon>
        <taxon>Tylenchina</taxon>
        <taxon>Tylenchomorpha</taxon>
        <taxon>Sphaerularioidea</taxon>
        <taxon>Anguinidae</taxon>
        <taxon>Anguininae</taxon>
        <taxon>Ditylenchus</taxon>
    </lineage>
</organism>
<evidence type="ECO:0000313" key="2">
    <source>
        <dbReference type="Proteomes" id="UP000887574"/>
    </source>
</evidence>
<accession>A0A915CY10</accession>
<protein>
    <submittedName>
        <fullName evidence="3">Uncharacterized protein</fullName>
    </submittedName>
</protein>
<proteinExistence type="predicted"/>
<evidence type="ECO:0000313" key="3">
    <source>
        <dbReference type="WBParaSite" id="jg1378"/>
    </source>
</evidence>
<reference evidence="3" key="1">
    <citation type="submission" date="2022-11" db="UniProtKB">
        <authorList>
            <consortium name="WormBaseParasite"/>
        </authorList>
    </citation>
    <scope>IDENTIFICATION</scope>
</reference>
<dbReference type="AlphaFoldDB" id="A0A915CY10"/>
<sequence>MCEGEGGWLPCSSSYDQDIRGSHQKGWNSQLHQIIICHSSSSNQPTDQGRQQPPIMSILEYLQQPSQWRAGSVQAEMDKSAVRKVVQRMRKGINSEPETRMESTFRSLRPTRNTDSDER</sequence>
<evidence type="ECO:0000256" key="1">
    <source>
        <dbReference type="SAM" id="MobiDB-lite"/>
    </source>
</evidence>
<name>A0A915CY10_9BILA</name>
<keyword evidence="2" id="KW-1185">Reference proteome</keyword>
<dbReference type="Proteomes" id="UP000887574">
    <property type="component" value="Unplaced"/>
</dbReference>